<evidence type="ECO:0000313" key="19">
    <source>
        <dbReference type="RefSeq" id="XP_018334436.1"/>
    </source>
</evidence>
<feature type="binding site" evidence="15">
    <location>
        <position position="249"/>
    </location>
    <ligand>
        <name>Zn(2+)</name>
        <dbReference type="ChEBI" id="CHEBI:29105"/>
    </ligand>
</feature>
<evidence type="ECO:0000256" key="3">
    <source>
        <dbReference type="ARBA" id="ARBA00022553"/>
    </source>
</evidence>
<dbReference type="STRING" id="224129.A0A1W4XE75"/>
<dbReference type="CDD" id="cd01410">
    <property type="entry name" value="SIRT7"/>
    <property type="match status" value="1"/>
</dbReference>
<sequence length="581" mass="67966">MENVGVNTINEEEALNDSNNIRYPRRCRLSVTNGLKTKQFCLKEERSASLRTISAILQKSEEQRSTEEAQFLNDCSETVEEIQQRRRRREEAKRRLEEIEDPEDELYEKCNKMAQAMIEAQHIIVYTGAGISTAAKIPDYRGPNGIWTKLQQGKDIGKHDLSSAEPTYTHMALSQLYHQKILKHVVSQNCDGLHLRSGLPRSALSELHGNMLIEVCKNCRPSREYLRPFDVTENTARFSHKTMRKCYFCNSPLIDTIVHFGERGTLYWPLNWRGACKNAKKATMIICLGSSLKVLKKYPWLWQMDKPVKKRPTLFIVNLQWTPKDDWAFSKIHGKCDTVMRIVMNTLGIHVPDYDRKKDPVFFHWTNLCKEELHTTTRPFLQVNDSMLIQEKDISVEEKLNIDEKINVESFLNEKIKTEPDICTVVTFKARQPENHVLHRNNFYFNHLMFPNNSEIHFSELYLYPFLTSYMYSGLHSIITPPPLLNNLKEEKTESNDFCKFCWKEYQSPTCLFYRKFIPFFASTEKNVVCLCCDNITDNESVKRDNELKNYSILEKNQSKTRITAGWFGKGYSKNRKRRKS</sequence>
<accession>A0A1W4XE75</accession>
<dbReference type="GO" id="GO:0005634">
    <property type="term" value="C:nucleus"/>
    <property type="evidence" value="ECO:0007669"/>
    <property type="project" value="TreeGrafter"/>
</dbReference>
<protein>
    <recommendedName>
        <fullName evidence="2">protein acetyllysine N-acetyltransferase</fullName>
        <ecNumber evidence="2">2.3.1.286</ecNumber>
    </recommendedName>
    <alternativeName>
        <fullName evidence="10">Regulatory protein SIR2 homolog 7</fullName>
    </alternativeName>
    <alternativeName>
        <fullName evidence="9">SIR2-like protein 7</fullName>
    </alternativeName>
</protein>
<keyword evidence="7" id="KW-0520">NAD</keyword>
<dbReference type="GO" id="GO:0046872">
    <property type="term" value="F:metal ion binding"/>
    <property type="evidence" value="ECO:0007669"/>
    <property type="project" value="UniProtKB-KW"/>
</dbReference>
<dbReference type="Pfam" id="PF02146">
    <property type="entry name" value="SIR2"/>
    <property type="match status" value="1"/>
</dbReference>
<feature type="binding site" evidence="15">
    <location>
        <position position="219"/>
    </location>
    <ligand>
        <name>Zn(2+)</name>
        <dbReference type="ChEBI" id="CHEBI:29105"/>
    </ligand>
</feature>
<evidence type="ECO:0000313" key="18">
    <source>
        <dbReference type="Proteomes" id="UP000192223"/>
    </source>
</evidence>
<evidence type="ECO:0000256" key="14">
    <source>
        <dbReference type="ARBA" id="ARBA00052763"/>
    </source>
</evidence>
<evidence type="ECO:0000256" key="1">
    <source>
        <dbReference type="ARBA" id="ARBA00001947"/>
    </source>
</evidence>
<dbReference type="GO" id="GO:0097372">
    <property type="term" value="F:histone H3K18 deacetylase activity, NAD-dependent"/>
    <property type="evidence" value="ECO:0007669"/>
    <property type="project" value="TreeGrafter"/>
</dbReference>
<reference evidence="19" key="1">
    <citation type="submission" date="2025-08" db="UniProtKB">
        <authorList>
            <consortium name="RefSeq"/>
        </authorList>
    </citation>
    <scope>IDENTIFICATION</scope>
    <source>
        <tissue evidence="19">Entire body</tissue>
    </source>
</reference>
<feature type="binding site" evidence="15">
    <location>
        <position position="246"/>
    </location>
    <ligand>
        <name>Zn(2+)</name>
        <dbReference type="ChEBI" id="CHEBI:29105"/>
    </ligand>
</feature>
<comment type="catalytic activity">
    <reaction evidence="11">
        <text>N(6)-decanoyl-L-lysyl-[protein] + NAD(+) + H2O = 2''-O-decanoyl-ADP-D-ribose + nicotinamide + L-lysyl-[protein]</text>
        <dbReference type="Rhea" id="RHEA:70631"/>
        <dbReference type="Rhea" id="RHEA-COMP:9752"/>
        <dbReference type="Rhea" id="RHEA-COMP:17932"/>
        <dbReference type="ChEBI" id="CHEBI:15377"/>
        <dbReference type="ChEBI" id="CHEBI:17154"/>
        <dbReference type="ChEBI" id="CHEBI:29969"/>
        <dbReference type="ChEBI" id="CHEBI:57540"/>
        <dbReference type="ChEBI" id="CHEBI:143222"/>
        <dbReference type="ChEBI" id="CHEBI:189688"/>
    </reaction>
    <physiologicalReaction direction="left-to-right" evidence="11">
        <dbReference type="Rhea" id="RHEA:70632"/>
    </physiologicalReaction>
</comment>
<dbReference type="GO" id="GO:0010468">
    <property type="term" value="P:regulation of gene expression"/>
    <property type="evidence" value="ECO:0007669"/>
    <property type="project" value="UniProtKB-ARBA"/>
</dbReference>
<dbReference type="PROSITE" id="PS50305">
    <property type="entry name" value="SIRTUIN"/>
    <property type="match status" value="1"/>
</dbReference>
<evidence type="ECO:0000256" key="7">
    <source>
        <dbReference type="ARBA" id="ARBA00023027"/>
    </source>
</evidence>
<dbReference type="Gene3D" id="3.40.50.1220">
    <property type="entry name" value="TPP-binding domain"/>
    <property type="match status" value="1"/>
</dbReference>
<keyword evidence="4" id="KW-0808">Transferase</keyword>
<evidence type="ECO:0000256" key="12">
    <source>
        <dbReference type="ARBA" id="ARBA00051105"/>
    </source>
</evidence>
<dbReference type="GO" id="GO:0070403">
    <property type="term" value="F:NAD+ binding"/>
    <property type="evidence" value="ECO:0007669"/>
    <property type="project" value="InterPro"/>
</dbReference>
<feature type="domain" description="Deacetylase sirtuin-type" evidence="17">
    <location>
        <begin position="103"/>
        <end position="350"/>
    </location>
</feature>
<dbReference type="GeneID" id="108743379"/>
<feature type="binding site" evidence="15">
    <location>
        <position position="216"/>
    </location>
    <ligand>
        <name>Zn(2+)</name>
        <dbReference type="ChEBI" id="CHEBI:29105"/>
    </ligand>
</feature>
<feature type="coiled-coil region" evidence="16">
    <location>
        <begin position="72"/>
        <end position="99"/>
    </location>
</feature>
<keyword evidence="18" id="KW-1185">Reference proteome</keyword>
<dbReference type="GO" id="GO:0035861">
    <property type="term" value="C:site of double-strand break"/>
    <property type="evidence" value="ECO:0007669"/>
    <property type="project" value="UniProtKB-ARBA"/>
</dbReference>
<dbReference type="InterPro" id="IPR050134">
    <property type="entry name" value="NAD-dep_sirtuin_deacylases"/>
</dbReference>
<keyword evidence="3" id="KW-0597">Phosphoprotein</keyword>
<evidence type="ECO:0000256" key="2">
    <source>
        <dbReference type="ARBA" id="ARBA00012928"/>
    </source>
</evidence>
<feature type="active site" description="Proton acceptor" evidence="15">
    <location>
        <position position="208"/>
    </location>
</feature>
<evidence type="ECO:0000256" key="11">
    <source>
        <dbReference type="ARBA" id="ARBA00050237"/>
    </source>
</evidence>
<comment type="catalytic activity">
    <reaction evidence="12">
        <text>N(6)-succinyl-L-lysyl-[protein] + NAD(+) + H2O = 2''-O-succinyl-ADP-D-ribose + nicotinamide + L-lysyl-[protein]</text>
        <dbReference type="Rhea" id="RHEA:47668"/>
        <dbReference type="Rhea" id="RHEA-COMP:9752"/>
        <dbReference type="Rhea" id="RHEA-COMP:11877"/>
        <dbReference type="ChEBI" id="CHEBI:15377"/>
        <dbReference type="ChEBI" id="CHEBI:17154"/>
        <dbReference type="ChEBI" id="CHEBI:29969"/>
        <dbReference type="ChEBI" id="CHEBI:57540"/>
        <dbReference type="ChEBI" id="CHEBI:87830"/>
        <dbReference type="ChEBI" id="CHEBI:87832"/>
    </reaction>
    <physiologicalReaction direction="left-to-right" evidence="12">
        <dbReference type="Rhea" id="RHEA:47669"/>
    </physiologicalReaction>
</comment>
<dbReference type="Gene3D" id="2.20.28.200">
    <property type="match status" value="1"/>
</dbReference>
<dbReference type="SUPFAM" id="SSF52467">
    <property type="entry name" value="DHS-like NAD/FAD-binding domain"/>
    <property type="match status" value="1"/>
</dbReference>
<evidence type="ECO:0000256" key="6">
    <source>
        <dbReference type="ARBA" id="ARBA00022833"/>
    </source>
</evidence>
<dbReference type="EC" id="2.3.1.286" evidence="2"/>
<dbReference type="GO" id="GO:0000785">
    <property type="term" value="C:chromatin"/>
    <property type="evidence" value="ECO:0007669"/>
    <property type="project" value="UniProtKB-ARBA"/>
</dbReference>
<dbReference type="GO" id="GO:0140861">
    <property type="term" value="P:DNA repair-dependent chromatin remodeling"/>
    <property type="evidence" value="ECO:0007669"/>
    <property type="project" value="UniProtKB-ARBA"/>
</dbReference>
<dbReference type="FunFam" id="2.20.28.200:FF:000002">
    <property type="entry name" value="NAD-dependent deacetylase sirtuin-7"/>
    <property type="match status" value="1"/>
</dbReference>
<gene>
    <name evidence="19" type="primary">LOC108743379</name>
</gene>
<comment type="cofactor">
    <cofactor evidence="1">
        <name>Zn(2+)</name>
        <dbReference type="ChEBI" id="CHEBI:29105"/>
    </cofactor>
</comment>
<dbReference type="OrthoDB" id="2919105at2759"/>
<evidence type="ECO:0000259" key="17">
    <source>
        <dbReference type="PROSITE" id="PS50305"/>
    </source>
</evidence>
<keyword evidence="5 15" id="KW-0479">Metal-binding</keyword>
<evidence type="ECO:0000256" key="16">
    <source>
        <dbReference type="SAM" id="Coils"/>
    </source>
</evidence>
<proteinExistence type="inferred from homology"/>
<evidence type="ECO:0000256" key="4">
    <source>
        <dbReference type="ARBA" id="ARBA00022679"/>
    </source>
</evidence>
<dbReference type="InParanoid" id="A0A1W4XE75"/>
<dbReference type="RefSeq" id="XP_018334436.1">
    <property type="nucleotide sequence ID" value="XM_018478934.2"/>
</dbReference>
<evidence type="ECO:0000256" key="15">
    <source>
        <dbReference type="PROSITE-ProRule" id="PRU00236"/>
    </source>
</evidence>
<dbReference type="FunFam" id="3.40.50.1220:FF:000038">
    <property type="entry name" value="NAD-dependent protein deacetylase sirtuin-6 isoform X2"/>
    <property type="match status" value="1"/>
</dbReference>
<comment type="catalytic activity">
    <reaction evidence="13">
        <text>N(6)-propanoyl-L-lysyl-[protein] + NAD(+) + H2O = 3''-O-propanoyl-ADP-D-ribose + nicotinamide + L-lysyl-[protein]</text>
        <dbReference type="Rhea" id="RHEA:23500"/>
        <dbReference type="Rhea" id="RHEA-COMP:9752"/>
        <dbReference type="Rhea" id="RHEA-COMP:13758"/>
        <dbReference type="ChEBI" id="CHEBI:15377"/>
        <dbReference type="ChEBI" id="CHEBI:17154"/>
        <dbReference type="ChEBI" id="CHEBI:29969"/>
        <dbReference type="ChEBI" id="CHEBI:57540"/>
        <dbReference type="ChEBI" id="CHEBI:138019"/>
        <dbReference type="ChEBI" id="CHEBI:145015"/>
    </reaction>
    <physiologicalReaction direction="left-to-right" evidence="13">
        <dbReference type="Rhea" id="RHEA:23501"/>
    </physiologicalReaction>
</comment>
<name>A0A1W4XE75_AGRPL</name>
<comment type="similarity">
    <text evidence="8">Belongs to the sirtuin family. Class IV subfamily.</text>
</comment>
<dbReference type="AlphaFoldDB" id="A0A1W4XE75"/>
<evidence type="ECO:0000256" key="5">
    <source>
        <dbReference type="ARBA" id="ARBA00022723"/>
    </source>
</evidence>
<evidence type="ECO:0000256" key="10">
    <source>
        <dbReference type="ARBA" id="ARBA00043038"/>
    </source>
</evidence>
<keyword evidence="16" id="KW-0175">Coiled coil</keyword>
<dbReference type="FunCoup" id="A0A1W4XE75">
    <property type="interactions" value="404"/>
</dbReference>
<dbReference type="InterPro" id="IPR003000">
    <property type="entry name" value="Sirtuin"/>
</dbReference>
<keyword evidence="6 15" id="KW-0862">Zinc</keyword>
<dbReference type="PANTHER" id="PTHR11085">
    <property type="entry name" value="NAD-DEPENDENT PROTEIN DEACYLASE SIRTUIN-5, MITOCHONDRIAL-RELATED"/>
    <property type="match status" value="1"/>
</dbReference>
<dbReference type="InterPro" id="IPR026590">
    <property type="entry name" value="Ssirtuin_cat_dom"/>
</dbReference>
<organism evidence="18 19">
    <name type="scientific">Agrilus planipennis</name>
    <name type="common">Emerald ash borer</name>
    <name type="synonym">Agrilus marcopoli</name>
    <dbReference type="NCBI Taxonomy" id="224129"/>
    <lineage>
        <taxon>Eukaryota</taxon>
        <taxon>Metazoa</taxon>
        <taxon>Ecdysozoa</taxon>
        <taxon>Arthropoda</taxon>
        <taxon>Hexapoda</taxon>
        <taxon>Insecta</taxon>
        <taxon>Pterygota</taxon>
        <taxon>Neoptera</taxon>
        <taxon>Endopterygota</taxon>
        <taxon>Coleoptera</taxon>
        <taxon>Polyphaga</taxon>
        <taxon>Elateriformia</taxon>
        <taxon>Buprestoidea</taxon>
        <taxon>Buprestidae</taxon>
        <taxon>Agrilinae</taxon>
        <taxon>Agrilus</taxon>
    </lineage>
</organism>
<comment type="catalytic activity">
    <reaction evidence="14">
        <text>N(6)-glutaryl-L-lysyl-[protein] + NAD(+) + H2O = 2''-O-glutaryl-ADP-D-ribose + nicotinamide + L-lysyl-[protein]</text>
        <dbReference type="Rhea" id="RHEA:47664"/>
        <dbReference type="Rhea" id="RHEA-COMP:9752"/>
        <dbReference type="Rhea" id="RHEA-COMP:11875"/>
        <dbReference type="ChEBI" id="CHEBI:15377"/>
        <dbReference type="ChEBI" id="CHEBI:17154"/>
        <dbReference type="ChEBI" id="CHEBI:29969"/>
        <dbReference type="ChEBI" id="CHEBI:57540"/>
        <dbReference type="ChEBI" id="CHEBI:87828"/>
        <dbReference type="ChEBI" id="CHEBI:87829"/>
    </reaction>
    <physiologicalReaction direction="left-to-right" evidence="14">
        <dbReference type="Rhea" id="RHEA:47665"/>
    </physiologicalReaction>
</comment>
<evidence type="ECO:0000256" key="13">
    <source>
        <dbReference type="ARBA" id="ARBA00051399"/>
    </source>
</evidence>
<dbReference type="PANTHER" id="PTHR11085:SF1">
    <property type="entry name" value="NAD-DEPENDENT PROTEIN DEACETYLASE SIRTUIN-7"/>
    <property type="match status" value="1"/>
</dbReference>
<dbReference type="Proteomes" id="UP000192223">
    <property type="component" value="Unplaced"/>
</dbReference>
<dbReference type="KEGG" id="apln:108743379"/>
<dbReference type="InterPro" id="IPR029035">
    <property type="entry name" value="DHS-like_NAD/FAD-binding_dom"/>
</dbReference>
<evidence type="ECO:0000256" key="9">
    <source>
        <dbReference type="ARBA" id="ARBA00041832"/>
    </source>
</evidence>
<evidence type="ECO:0000256" key="8">
    <source>
        <dbReference type="ARBA" id="ARBA00038170"/>
    </source>
</evidence>